<evidence type="ECO:0000313" key="8">
    <source>
        <dbReference type="EMBL" id="KAL3693423.1"/>
    </source>
</evidence>
<protein>
    <recommendedName>
        <fullName evidence="7">UBR-type domain-containing protein</fullName>
    </recommendedName>
</protein>
<name>A0ABD3HPB5_9MARC</name>
<dbReference type="SUPFAM" id="SSF57903">
    <property type="entry name" value="FYVE/PHD zinc finger"/>
    <property type="match status" value="1"/>
</dbReference>
<reference evidence="8 9" key="1">
    <citation type="submission" date="2024-09" db="EMBL/GenBank/DDBJ databases">
        <title>Chromosome-scale assembly of Riccia sorocarpa.</title>
        <authorList>
            <person name="Paukszto L."/>
        </authorList>
    </citation>
    <scope>NUCLEOTIDE SEQUENCE [LARGE SCALE GENOMIC DNA]</scope>
    <source>
        <strain evidence="8">LP-2024</strain>
        <tissue evidence="8">Aerial parts of the thallus</tissue>
    </source>
</reference>
<dbReference type="InterPro" id="IPR040204">
    <property type="entry name" value="UBR7"/>
</dbReference>
<dbReference type="InterPro" id="IPR001965">
    <property type="entry name" value="Znf_PHD"/>
</dbReference>
<dbReference type="InterPro" id="IPR011011">
    <property type="entry name" value="Znf_FYVE_PHD"/>
</dbReference>
<evidence type="ECO:0000256" key="3">
    <source>
        <dbReference type="ARBA" id="ARBA00022833"/>
    </source>
</evidence>
<dbReference type="InterPro" id="IPR003126">
    <property type="entry name" value="Znf_UBR"/>
</dbReference>
<sequence length="454" mass="50595">MEEEQVFSEGDQIVSIHEFMEGIEAQQLEADLVLGGDEGKECTYEKGYMRRQAVFSCLTCTPGGNAGVCTACSLICHEGHKVVELWTRRRFRCDCGNEKFGEFKCKLVKERDRLNGSNVYNQNYGGLYCTCRRPYPDPENEDQGEMLQCCICEDWFHETHLGLPPSLQVPRDDEGEPAFDELICQSCISRCSFLENYPDLFVSPSEVDDEEAPESQDAQATKSAETGTAEVPSTETSLLGEPHMNGLTLETALGGRPVQSLQAGSIAEKIEPISAVEELYVSSTSHTGESSTFDNVTCKLKKTEDGSKQFNSEAENADTGGRQKVLEPGQAVFLTKSWRSELCLCDACKSTYAAKGVEFLLDKEDTLQEYEEAAKRKREEAMQKEDGTTQAFLQKLGHVQRMELVHGINDFTTELGSFLTPFGQNGKTVTRDDIDEFFQGLQKKRRLNSNLGPQ</sequence>
<organism evidence="8 9">
    <name type="scientific">Riccia sorocarpa</name>
    <dbReference type="NCBI Taxonomy" id="122646"/>
    <lineage>
        <taxon>Eukaryota</taxon>
        <taxon>Viridiplantae</taxon>
        <taxon>Streptophyta</taxon>
        <taxon>Embryophyta</taxon>
        <taxon>Marchantiophyta</taxon>
        <taxon>Marchantiopsida</taxon>
        <taxon>Marchantiidae</taxon>
        <taxon>Marchantiales</taxon>
        <taxon>Ricciaceae</taxon>
        <taxon>Riccia</taxon>
    </lineage>
</organism>
<feature type="compositionally biased region" description="Polar residues" evidence="6">
    <location>
        <begin position="216"/>
        <end position="237"/>
    </location>
</feature>
<dbReference type="PROSITE" id="PS51157">
    <property type="entry name" value="ZF_UBR"/>
    <property type="match status" value="1"/>
</dbReference>
<comment type="caution">
    <text evidence="8">The sequence shown here is derived from an EMBL/GenBank/DDBJ whole genome shotgun (WGS) entry which is preliminary data.</text>
</comment>
<dbReference type="SMART" id="SM00396">
    <property type="entry name" value="ZnF_UBR1"/>
    <property type="match status" value="1"/>
</dbReference>
<evidence type="ECO:0000256" key="1">
    <source>
        <dbReference type="ARBA" id="ARBA00022723"/>
    </source>
</evidence>
<dbReference type="InterPro" id="IPR047506">
    <property type="entry name" value="UBR7-like_UBR-box"/>
</dbReference>
<dbReference type="SMART" id="SM00249">
    <property type="entry name" value="PHD"/>
    <property type="match status" value="1"/>
</dbReference>
<proteinExistence type="predicted"/>
<feature type="region of interest" description="Disordered" evidence="6">
    <location>
        <begin position="204"/>
        <end position="242"/>
    </location>
</feature>
<dbReference type="PANTHER" id="PTHR13513">
    <property type="entry name" value="E3 UBIQUITIN-PROTEIN LIGASE UBR7"/>
    <property type="match status" value="1"/>
</dbReference>
<dbReference type="Pfam" id="PF02207">
    <property type="entry name" value="zf-UBR"/>
    <property type="match status" value="1"/>
</dbReference>
<evidence type="ECO:0000256" key="6">
    <source>
        <dbReference type="SAM" id="MobiDB-lite"/>
    </source>
</evidence>
<feature type="domain" description="UBR-type" evidence="7">
    <location>
        <begin position="40"/>
        <end position="110"/>
    </location>
</feature>
<dbReference type="EMBL" id="JBJQOH010000003">
    <property type="protein sequence ID" value="KAL3693423.1"/>
    <property type="molecule type" value="Genomic_DNA"/>
</dbReference>
<feature type="zinc finger region" description="UBR-type" evidence="4">
    <location>
        <begin position="40"/>
        <end position="110"/>
    </location>
</feature>
<evidence type="ECO:0000259" key="7">
    <source>
        <dbReference type="PROSITE" id="PS51157"/>
    </source>
</evidence>
<keyword evidence="5" id="KW-0175">Coiled coil</keyword>
<feature type="coiled-coil region" evidence="5">
    <location>
        <begin position="360"/>
        <end position="387"/>
    </location>
</feature>
<dbReference type="AlphaFoldDB" id="A0ABD3HPB5"/>
<keyword evidence="1" id="KW-0479">Metal-binding</keyword>
<gene>
    <name evidence="8" type="ORF">R1sor_007074</name>
</gene>
<accession>A0ABD3HPB5</accession>
<evidence type="ECO:0000256" key="5">
    <source>
        <dbReference type="SAM" id="Coils"/>
    </source>
</evidence>
<evidence type="ECO:0000256" key="2">
    <source>
        <dbReference type="ARBA" id="ARBA00022771"/>
    </source>
</evidence>
<dbReference type="Proteomes" id="UP001633002">
    <property type="component" value="Unassembled WGS sequence"/>
</dbReference>
<dbReference type="GO" id="GO:0008270">
    <property type="term" value="F:zinc ion binding"/>
    <property type="evidence" value="ECO:0007669"/>
    <property type="project" value="UniProtKB-KW"/>
</dbReference>
<dbReference type="InterPro" id="IPR013083">
    <property type="entry name" value="Znf_RING/FYVE/PHD"/>
</dbReference>
<keyword evidence="2" id="KW-0863">Zinc-finger</keyword>
<dbReference type="PANTHER" id="PTHR13513:SF9">
    <property type="entry name" value="E3 UBIQUITIN-PROTEIN LIGASE UBR7-RELATED"/>
    <property type="match status" value="1"/>
</dbReference>
<dbReference type="Gene3D" id="3.30.40.10">
    <property type="entry name" value="Zinc/RING finger domain, C3HC4 (zinc finger)"/>
    <property type="match status" value="1"/>
</dbReference>
<keyword evidence="3" id="KW-0862">Zinc</keyword>
<evidence type="ECO:0000313" key="9">
    <source>
        <dbReference type="Proteomes" id="UP001633002"/>
    </source>
</evidence>
<keyword evidence="9" id="KW-1185">Reference proteome</keyword>
<evidence type="ECO:0000256" key="4">
    <source>
        <dbReference type="PROSITE-ProRule" id="PRU00508"/>
    </source>
</evidence>
<dbReference type="CDD" id="cd19677">
    <property type="entry name" value="UBR-box_UBR7"/>
    <property type="match status" value="1"/>
</dbReference>
<dbReference type="CDD" id="cd15542">
    <property type="entry name" value="PHD_UBR7"/>
    <property type="match status" value="1"/>
</dbReference>